<dbReference type="AlphaFoldDB" id="A0A0W8FM26"/>
<sequence length="242" mass="26277">MPAAKIPYSRGDDDGMTGGKVFAVLTGDLVRSRAIKDACGEECIRRLKEILAEIGRDYTAPFSIFRGDSFQGVSAQPQEALKDAVLLRLKLIAGFNPGNSALRLDARIAVGIGSIRYLPGDGSVGEGDGEAFRLSGLELDAMKQAGRGIIAKTPWEDVNETLSIFCEVLDRTIAGYTKRQAEAVLLALEGLTQREIGERVGTSQSAISYRLKGTDYDLTLKILEWYRSQIRERAAPAEAIHA</sequence>
<comment type="caution">
    <text evidence="1">The sequence shown here is derived from an EMBL/GenBank/DDBJ whole genome shotgun (WGS) entry which is preliminary data.</text>
</comment>
<proteinExistence type="predicted"/>
<accession>A0A0W8FM26</accession>
<protein>
    <submittedName>
        <fullName evidence="1">Uncharacterized protein</fullName>
    </submittedName>
</protein>
<name>A0A0W8FM26_9ZZZZ</name>
<gene>
    <name evidence="1" type="ORF">ASZ90_008889</name>
</gene>
<reference evidence="1" key="1">
    <citation type="journal article" date="2015" name="Proc. Natl. Acad. Sci. U.S.A.">
        <title>Networks of energetic and metabolic interactions define dynamics in microbial communities.</title>
        <authorList>
            <person name="Embree M."/>
            <person name="Liu J.K."/>
            <person name="Al-Bassam M.M."/>
            <person name="Zengler K."/>
        </authorList>
    </citation>
    <scope>NUCLEOTIDE SEQUENCE</scope>
</reference>
<evidence type="ECO:0000313" key="1">
    <source>
        <dbReference type="EMBL" id="KUG21363.1"/>
    </source>
</evidence>
<organism evidence="1">
    <name type="scientific">hydrocarbon metagenome</name>
    <dbReference type="NCBI Taxonomy" id="938273"/>
    <lineage>
        <taxon>unclassified sequences</taxon>
        <taxon>metagenomes</taxon>
        <taxon>ecological metagenomes</taxon>
    </lineage>
</organism>
<dbReference type="EMBL" id="LNQE01001069">
    <property type="protein sequence ID" value="KUG21363.1"/>
    <property type="molecule type" value="Genomic_DNA"/>
</dbReference>